<keyword evidence="3" id="KW-1185">Reference proteome</keyword>
<comment type="caution">
    <text evidence="2">The sequence shown here is derived from an EMBL/GenBank/DDBJ whole genome shotgun (WGS) entry which is preliminary data.</text>
</comment>
<protein>
    <recommendedName>
        <fullName evidence="4">Synaptobrevin, longin-like domain protein</fullName>
    </recommendedName>
</protein>
<reference evidence="2" key="1">
    <citation type="journal article" date="2022" name="Int. J. Mol. Sci.">
        <title>Draft Genome of Tanacetum Coccineum: Genomic Comparison of Closely Related Tanacetum-Family Plants.</title>
        <authorList>
            <person name="Yamashiro T."/>
            <person name="Shiraishi A."/>
            <person name="Nakayama K."/>
            <person name="Satake H."/>
        </authorList>
    </citation>
    <scope>NUCLEOTIDE SEQUENCE</scope>
</reference>
<organism evidence="2 3">
    <name type="scientific">Tanacetum coccineum</name>
    <dbReference type="NCBI Taxonomy" id="301880"/>
    <lineage>
        <taxon>Eukaryota</taxon>
        <taxon>Viridiplantae</taxon>
        <taxon>Streptophyta</taxon>
        <taxon>Embryophyta</taxon>
        <taxon>Tracheophyta</taxon>
        <taxon>Spermatophyta</taxon>
        <taxon>Magnoliopsida</taxon>
        <taxon>eudicotyledons</taxon>
        <taxon>Gunneridae</taxon>
        <taxon>Pentapetalae</taxon>
        <taxon>asterids</taxon>
        <taxon>campanulids</taxon>
        <taxon>Asterales</taxon>
        <taxon>Asteraceae</taxon>
        <taxon>Asteroideae</taxon>
        <taxon>Anthemideae</taxon>
        <taxon>Anthemidinae</taxon>
        <taxon>Tanacetum</taxon>
    </lineage>
</organism>
<reference evidence="2" key="2">
    <citation type="submission" date="2022-01" db="EMBL/GenBank/DDBJ databases">
        <authorList>
            <person name="Yamashiro T."/>
            <person name="Shiraishi A."/>
            <person name="Satake H."/>
            <person name="Nakayama K."/>
        </authorList>
    </citation>
    <scope>NUCLEOTIDE SEQUENCE</scope>
</reference>
<evidence type="ECO:0000313" key="2">
    <source>
        <dbReference type="EMBL" id="GJT71855.1"/>
    </source>
</evidence>
<dbReference type="EMBL" id="BQNB010018203">
    <property type="protein sequence ID" value="GJT71855.1"/>
    <property type="molecule type" value="Genomic_DNA"/>
</dbReference>
<sequence length="734" mass="84029">MVTYLLKPEGSEDFHHIQTAFASTSENGEMEINATIDGRVKTVTEASIRRHLKLEDFDGISTIPNTEIFEQLALIGYVSNSDKLTFQKSHFSPQWRFFIHTILHCLSPKKTSWEQFSSNIETAIICLATNRTFKFSRMIFEDMVKNLDSKSKFLMYPRFIQIFLNKHKRLLLPHNRTYIAPSLTHKLFSNMRRASKGYTGVDIPLFPTMLVQGPNLQGQGSTVQSDSHHTTTSGPSTSPPSMKTTHIAEEAATLPHDSPLPRVHSLGSDKGSMILHELTVLYTILSKKVESLESDLMQTKQTYGTAFTKLIMKVKWLEKEVKLNKARRRANIVVSDDEDAEKDTSKHGRSMIEDIDQDAGVSLVQVDAEDQGRFEDKTNTQVSAHGEAHSQGSQPEDQLGVFSTAKILADVVRVHTYSRRRRTISTGSGGISTAEESVSTAGASIPVSTVGMDQGSIPSPSSSKDKAIRLQEQLDEEESQRIVRDAKVAQRLQEEIDASDRQRMAQLQADEKYSEEDLPMKLVELVNQRKKFFAQQRAEANRNKPMTPAQQKAYMSTYIKKRVQSFVPMDYELEVQRLKRAVEEVYVEALQVNYPIIDWEVYIEDSRKYWKIIRVGDHAEAYQTFDDMLKKFNRDDLDKLWSLRLFEPDIDDILWKLQRYMHDPLTWRLYNTCGVHHVSTDRGHDIFMLVEKDYPLTRGLITVMLANKLQVDQSLEMANELLRKIFIQAERPRQ</sequence>
<evidence type="ECO:0008006" key="4">
    <source>
        <dbReference type="Google" id="ProtNLM"/>
    </source>
</evidence>
<proteinExistence type="predicted"/>
<evidence type="ECO:0000313" key="3">
    <source>
        <dbReference type="Proteomes" id="UP001151760"/>
    </source>
</evidence>
<name>A0ABQ5G858_9ASTR</name>
<gene>
    <name evidence="2" type="ORF">Tco_1031141</name>
</gene>
<dbReference type="Proteomes" id="UP001151760">
    <property type="component" value="Unassembled WGS sequence"/>
</dbReference>
<evidence type="ECO:0000256" key="1">
    <source>
        <dbReference type="SAM" id="MobiDB-lite"/>
    </source>
</evidence>
<accession>A0ABQ5G858</accession>
<feature type="compositionally biased region" description="Low complexity" evidence="1">
    <location>
        <begin position="230"/>
        <end position="243"/>
    </location>
</feature>
<feature type="region of interest" description="Disordered" evidence="1">
    <location>
        <begin position="216"/>
        <end position="243"/>
    </location>
</feature>